<evidence type="ECO:0000313" key="2">
    <source>
        <dbReference type="EMBL" id="KAA8542709.1"/>
    </source>
</evidence>
<gene>
    <name evidence="2" type="ORF">F0562_023792</name>
</gene>
<sequence length="104" mass="11035">MEGKQVSGDGLPANLAGMSKNQLYDIMSQMKTLIEQNQQQARQILIQNPQLTRALFQAQIMLGMVQPPQVMPNIQAGSIAASSAISAAISAAKQPGCSIIARPS</sequence>
<feature type="domain" description="Cleavage stimulation factor subunit 2 hinge" evidence="1">
    <location>
        <begin position="9"/>
        <end position="70"/>
    </location>
</feature>
<reference evidence="2 3" key="1">
    <citation type="submission" date="2019-09" db="EMBL/GenBank/DDBJ databases">
        <title>A chromosome-level genome assembly of the Chinese tupelo Nyssa sinensis.</title>
        <authorList>
            <person name="Yang X."/>
            <person name="Kang M."/>
            <person name="Yang Y."/>
            <person name="Xiong H."/>
            <person name="Wang M."/>
            <person name="Zhang Z."/>
            <person name="Wang Z."/>
            <person name="Wu H."/>
            <person name="Ma T."/>
            <person name="Liu J."/>
            <person name="Xi Z."/>
        </authorList>
    </citation>
    <scope>NUCLEOTIDE SEQUENCE [LARGE SCALE GENOMIC DNA]</scope>
    <source>
        <strain evidence="2">J267</strain>
        <tissue evidence="2">Leaf</tissue>
    </source>
</reference>
<dbReference type="PANTHER" id="PTHR47866:SF2">
    <property type="entry name" value="HYDROXYPROLINE-RICH GLYCOPROTEIN FAMILY PROTEIN"/>
    <property type="match status" value="1"/>
</dbReference>
<dbReference type="OrthoDB" id="272703at2759"/>
<protein>
    <recommendedName>
        <fullName evidence="1">Cleavage stimulation factor subunit 2 hinge domain-containing protein</fullName>
    </recommendedName>
</protein>
<dbReference type="Pfam" id="PF14327">
    <property type="entry name" value="CSTF2_hinge"/>
    <property type="match status" value="1"/>
</dbReference>
<organism evidence="2 3">
    <name type="scientific">Nyssa sinensis</name>
    <dbReference type="NCBI Taxonomy" id="561372"/>
    <lineage>
        <taxon>Eukaryota</taxon>
        <taxon>Viridiplantae</taxon>
        <taxon>Streptophyta</taxon>
        <taxon>Embryophyta</taxon>
        <taxon>Tracheophyta</taxon>
        <taxon>Spermatophyta</taxon>
        <taxon>Magnoliopsida</taxon>
        <taxon>eudicotyledons</taxon>
        <taxon>Gunneridae</taxon>
        <taxon>Pentapetalae</taxon>
        <taxon>asterids</taxon>
        <taxon>Cornales</taxon>
        <taxon>Nyssaceae</taxon>
        <taxon>Nyssa</taxon>
    </lineage>
</organism>
<dbReference type="PANTHER" id="PTHR47866">
    <property type="entry name" value="HYDROXYPROLINE-RICH GLYCOPROTEIN FAMILY PROTEIN"/>
    <property type="match status" value="1"/>
</dbReference>
<keyword evidence="3" id="KW-1185">Reference proteome</keyword>
<dbReference type="AlphaFoldDB" id="A0A5J5BIV6"/>
<accession>A0A5J5BIV6</accession>
<proteinExistence type="predicted"/>
<evidence type="ECO:0000313" key="3">
    <source>
        <dbReference type="Proteomes" id="UP000325577"/>
    </source>
</evidence>
<name>A0A5J5BIV6_9ASTE</name>
<dbReference type="Proteomes" id="UP000325577">
    <property type="component" value="Linkage Group LG12"/>
</dbReference>
<evidence type="ECO:0000259" key="1">
    <source>
        <dbReference type="Pfam" id="PF14327"/>
    </source>
</evidence>
<dbReference type="EMBL" id="CM018035">
    <property type="protein sequence ID" value="KAA8542709.1"/>
    <property type="molecule type" value="Genomic_DNA"/>
</dbReference>
<dbReference type="Gene3D" id="1.25.40.630">
    <property type="match status" value="1"/>
</dbReference>
<dbReference type="InterPro" id="IPR025742">
    <property type="entry name" value="CSTF2_hinge"/>
</dbReference>